<sequence>MLAEVDKAFEPLMTKVTRFLGREPTCSFISLQAAVSLIYQAIPVVDEHR</sequence>
<gene>
    <name evidence="1" type="ORF">SAMN05216179_2838</name>
</gene>
<accession>A0A1M7Q7I8</accession>
<dbReference type="AlphaFoldDB" id="A0A1M7Q7I8"/>
<dbReference type="STRING" id="1027249.SAMN05216179_2838"/>
<evidence type="ECO:0000313" key="2">
    <source>
        <dbReference type="Proteomes" id="UP000184184"/>
    </source>
</evidence>
<dbReference type="EMBL" id="FRCZ01000006">
    <property type="protein sequence ID" value="SHN26277.1"/>
    <property type="molecule type" value="Genomic_DNA"/>
</dbReference>
<protein>
    <submittedName>
        <fullName evidence="1">Uncharacterized protein</fullName>
    </submittedName>
</protein>
<dbReference type="Proteomes" id="UP000184184">
    <property type="component" value="Unassembled WGS sequence"/>
</dbReference>
<name>A0A1M7Q7I8_9BACI</name>
<reference evidence="1 2" key="1">
    <citation type="submission" date="2016-11" db="EMBL/GenBank/DDBJ databases">
        <authorList>
            <person name="Jaros S."/>
            <person name="Januszkiewicz K."/>
            <person name="Wedrychowicz H."/>
        </authorList>
    </citation>
    <scope>NUCLEOTIDE SEQUENCE [LARGE SCALE GENOMIC DNA]</scope>
    <source>
        <strain evidence="1 2">CGMCC 1.10681</strain>
    </source>
</reference>
<evidence type="ECO:0000313" key="1">
    <source>
        <dbReference type="EMBL" id="SHN26277.1"/>
    </source>
</evidence>
<proteinExistence type="predicted"/>
<organism evidence="1 2">
    <name type="scientific">Gracilibacillus kekensis</name>
    <dbReference type="NCBI Taxonomy" id="1027249"/>
    <lineage>
        <taxon>Bacteria</taxon>
        <taxon>Bacillati</taxon>
        <taxon>Bacillota</taxon>
        <taxon>Bacilli</taxon>
        <taxon>Bacillales</taxon>
        <taxon>Bacillaceae</taxon>
        <taxon>Gracilibacillus</taxon>
    </lineage>
</organism>
<keyword evidence="2" id="KW-1185">Reference proteome</keyword>